<reference evidence="2 3" key="1">
    <citation type="submission" date="2021-01" db="EMBL/GenBank/DDBJ databases">
        <title>Whole genome shotgun sequence of Planobispora siamensis NBRC 107568.</title>
        <authorList>
            <person name="Komaki H."/>
            <person name="Tamura T."/>
        </authorList>
    </citation>
    <scope>NUCLEOTIDE SEQUENCE [LARGE SCALE GENOMIC DNA]</scope>
    <source>
        <strain evidence="2 3">NBRC 107568</strain>
    </source>
</reference>
<proteinExistence type="predicted"/>
<protein>
    <submittedName>
        <fullName evidence="2">Uncharacterized protein</fullName>
    </submittedName>
</protein>
<gene>
    <name evidence="2" type="ORF">Psi01_60710</name>
</gene>
<dbReference type="EMBL" id="BOOJ01000052">
    <property type="protein sequence ID" value="GIH95441.1"/>
    <property type="molecule type" value="Genomic_DNA"/>
</dbReference>
<accession>A0A8J3SJ31</accession>
<feature type="compositionally biased region" description="Low complexity" evidence="1">
    <location>
        <begin position="165"/>
        <end position="180"/>
    </location>
</feature>
<dbReference type="Proteomes" id="UP000619788">
    <property type="component" value="Unassembled WGS sequence"/>
</dbReference>
<sequence>MSYTPETVDIAARRAARAKARAARREGRGEMLRLQCGDVFIADLGPEFPIDVLEPLQDLDLDLPLLIQQALTMLGQTAGNDNRVDAEAAMEFIVGVLAGNPNLPTQVVAMIKEMTRRLLSDAGYEAFLSIRPTPWDITDLASTLFSWYGVGLGESAPSTTPSPVGKTSNTTSVTTSASTRGGRGGGRAKKAS</sequence>
<dbReference type="AlphaFoldDB" id="A0A8J3SJ31"/>
<evidence type="ECO:0000313" key="2">
    <source>
        <dbReference type="EMBL" id="GIH95441.1"/>
    </source>
</evidence>
<keyword evidence="3" id="KW-1185">Reference proteome</keyword>
<dbReference type="RefSeq" id="WP_204067536.1">
    <property type="nucleotide sequence ID" value="NZ_BOOJ01000052.1"/>
</dbReference>
<evidence type="ECO:0000256" key="1">
    <source>
        <dbReference type="SAM" id="MobiDB-lite"/>
    </source>
</evidence>
<name>A0A8J3SJ31_9ACTN</name>
<feature type="region of interest" description="Disordered" evidence="1">
    <location>
        <begin position="155"/>
        <end position="192"/>
    </location>
</feature>
<comment type="caution">
    <text evidence="2">The sequence shown here is derived from an EMBL/GenBank/DDBJ whole genome shotgun (WGS) entry which is preliminary data.</text>
</comment>
<organism evidence="2 3">
    <name type="scientific">Planobispora siamensis</name>
    <dbReference type="NCBI Taxonomy" id="936338"/>
    <lineage>
        <taxon>Bacteria</taxon>
        <taxon>Bacillati</taxon>
        <taxon>Actinomycetota</taxon>
        <taxon>Actinomycetes</taxon>
        <taxon>Streptosporangiales</taxon>
        <taxon>Streptosporangiaceae</taxon>
        <taxon>Planobispora</taxon>
    </lineage>
</organism>
<evidence type="ECO:0000313" key="3">
    <source>
        <dbReference type="Proteomes" id="UP000619788"/>
    </source>
</evidence>